<organism evidence="6 7">
    <name type="scientific">Compostibacillus humi</name>
    <dbReference type="NCBI Taxonomy" id="1245525"/>
    <lineage>
        <taxon>Bacteria</taxon>
        <taxon>Bacillati</taxon>
        <taxon>Bacillota</taxon>
        <taxon>Bacilli</taxon>
        <taxon>Bacillales</taxon>
        <taxon>Bacillaceae</taxon>
        <taxon>Compostibacillus</taxon>
    </lineage>
</organism>
<keyword evidence="3" id="KW-0285">Flavoprotein</keyword>
<dbReference type="GO" id="GO:0005737">
    <property type="term" value="C:cytoplasm"/>
    <property type="evidence" value="ECO:0007669"/>
    <property type="project" value="TreeGrafter"/>
</dbReference>
<evidence type="ECO:0000313" key="7">
    <source>
        <dbReference type="Proteomes" id="UP000602050"/>
    </source>
</evidence>
<dbReference type="GO" id="GO:0016491">
    <property type="term" value="F:oxidoreductase activity"/>
    <property type="evidence" value="ECO:0007669"/>
    <property type="project" value="UniProtKB-KW"/>
</dbReference>
<dbReference type="Proteomes" id="UP000602050">
    <property type="component" value="Unassembled WGS sequence"/>
</dbReference>
<comment type="cofactor">
    <cofactor evidence="1">
        <name>FAD</name>
        <dbReference type="ChEBI" id="CHEBI:57692"/>
    </cofactor>
</comment>
<dbReference type="SUPFAM" id="SSF54373">
    <property type="entry name" value="FAD-linked reductases, C-terminal domain"/>
    <property type="match status" value="1"/>
</dbReference>
<feature type="domain" description="FAD dependent oxidoreductase" evidence="5">
    <location>
        <begin position="3"/>
        <end position="350"/>
    </location>
</feature>
<dbReference type="Gene3D" id="3.50.50.60">
    <property type="entry name" value="FAD/NAD(P)-binding domain"/>
    <property type="match status" value="1"/>
</dbReference>
<sequence>MKRITIVGAGILGASAAYYLAKNGAEVVIVDRNDNIQATDAAAGMICPWISQRRNKAWYELAKEGARLYPELVQELEEMGETETGFSQVGALSLHQDEDKMRKMEERARKRRADAPEIGKIELLDEQETKEQFPLLADGFRSVYISGAARVDGKRMRHALIRAAEKYGAAFIKGNAELIHSGGKLSGCKVNEIVLEADIVIAANGAWMKELLLPLNIHFVVAPQKGQILHVQLPNMETSKWPVVLTPTSQLILSFADRLVIGSTHEDTEEFDSRPTIGAMYEILNKILPIAPGLINSSLLQAKVGFRPVTPNFLPVIGNIPGLDNLLIANGLGSSGLTMGPFVGKQLANLALGKEIEIDLAEYNVDGALK</sequence>
<dbReference type="Gene3D" id="3.30.9.10">
    <property type="entry name" value="D-Amino Acid Oxidase, subunit A, domain 2"/>
    <property type="match status" value="1"/>
</dbReference>
<proteinExistence type="inferred from homology"/>
<dbReference type="InterPro" id="IPR036188">
    <property type="entry name" value="FAD/NAD-bd_sf"/>
</dbReference>
<evidence type="ECO:0000256" key="4">
    <source>
        <dbReference type="ARBA" id="ARBA00023002"/>
    </source>
</evidence>
<dbReference type="PANTHER" id="PTHR13847">
    <property type="entry name" value="SARCOSINE DEHYDROGENASE-RELATED"/>
    <property type="match status" value="1"/>
</dbReference>
<dbReference type="SUPFAM" id="SSF51905">
    <property type="entry name" value="FAD/NAD(P)-binding domain"/>
    <property type="match status" value="1"/>
</dbReference>
<dbReference type="AlphaFoldDB" id="A0A8J2ZQX9"/>
<evidence type="ECO:0000256" key="3">
    <source>
        <dbReference type="ARBA" id="ARBA00022630"/>
    </source>
</evidence>
<reference evidence="6" key="2">
    <citation type="submission" date="2020-09" db="EMBL/GenBank/DDBJ databases">
        <authorList>
            <person name="Sun Q."/>
            <person name="Zhou Y."/>
        </authorList>
    </citation>
    <scope>NUCLEOTIDE SEQUENCE</scope>
    <source>
        <strain evidence="6">CGMCC 1.12360</strain>
    </source>
</reference>
<comment type="similarity">
    <text evidence="2">Belongs to the DadA oxidoreductase family.</text>
</comment>
<evidence type="ECO:0000259" key="5">
    <source>
        <dbReference type="Pfam" id="PF01266"/>
    </source>
</evidence>
<evidence type="ECO:0000256" key="2">
    <source>
        <dbReference type="ARBA" id="ARBA00009410"/>
    </source>
</evidence>
<accession>A0A8J2ZQX9</accession>
<dbReference type="Pfam" id="PF01266">
    <property type="entry name" value="DAO"/>
    <property type="match status" value="1"/>
</dbReference>
<keyword evidence="7" id="KW-1185">Reference proteome</keyword>
<reference evidence="6" key="1">
    <citation type="journal article" date="2014" name="Int. J. Syst. Evol. Microbiol.">
        <title>Complete genome sequence of Corynebacterium casei LMG S-19264T (=DSM 44701T), isolated from a smear-ripened cheese.</title>
        <authorList>
            <consortium name="US DOE Joint Genome Institute (JGI-PGF)"/>
            <person name="Walter F."/>
            <person name="Albersmeier A."/>
            <person name="Kalinowski J."/>
            <person name="Ruckert C."/>
        </authorList>
    </citation>
    <scope>NUCLEOTIDE SEQUENCE</scope>
    <source>
        <strain evidence="6">CGMCC 1.12360</strain>
    </source>
</reference>
<evidence type="ECO:0000313" key="6">
    <source>
        <dbReference type="EMBL" id="GGH71711.1"/>
    </source>
</evidence>
<dbReference type="PANTHER" id="PTHR13847:SF286">
    <property type="entry name" value="D-AMINO ACID DEHYDROGENASE"/>
    <property type="match status" value="1"/>
</dbReference>
<gene>
    <name evidence="6" type="ORF">GCM10010978_07930</name>
</gene>
<dbReference type="RefSeq" id="WP_188391079.1">
    <property type="nucleotide sequence ID" value="NZ_BMEV01000010.1"/>
</dbReference>
<protein>
    <submittedName>
        <fullName evidence="6">Oxidoreductase</fullName>
    </submittedName>
</protein>
<evidence type="ECO:0000256" key="1">
    <source>
        <dbReference type="ARBA" id="ARBA00001974"/>
    </source>
</evidence>
<name>A0A8J2ZQX9_9BACI</name>
<comment type="caution">
    <text evidence="6">The sequence shown here is derived from an EMBL/GenBank/DDBJ whole genome shotgun (WGS) entry which is preliminary data.</text>
</comment>
<keyword evidence="4" id="KW-0560">Oxidoreductase</keyword>
<dbReference type="InterPro" id="IPR006076">
    <property type="entry name" value="FAD-dep_OxRdtase"/>
</dbReference>
<dbReference type="EMBL" id="BMEV01000010">
    <property type="protein sequence ID" value="GGH71711.1"/>
    <property type="molecule type" value="Genomic_DNA"/>
</dbReference>